<accession>A0A174NP62</accession>
<comment type="cofactor">
    <cofactor evidence="1">
        <name>Zn(2+)</name>
        <dbReference type="ChEBI" id="CHEBI:29105"/>
    </cofactor>
</comment>
<dbReference type="GO" id="GO:0016787">
    <property type="term" value="F:hydrolase activity"/>
    <property type="evidence" value="ECO:0007669"/>
    <property type="project" value="UniProtKB-KW"/>
</dbReference>
<dbReference type="Proteomes" id="UP000095765">
    <property type="component" value="Unassembled WGS sequence"/>
</dbReference>
<gene>
    <name evidence="7" type="ORF">B5F11_14310</name>
    <name evidence="8" type="ORF">DXC40_00540</name>
    <name evidence="6" type="ORF">ERS852551_00961</name>
</gene>
<evidence type="ECO:0000259" key="5">
    <source>
        <dbReference type="SMART" id="SM00849"/>
    </source>
</evidence>
<keyword evidence="4" id="KW-0862">Zinc</keyword>
<dbReference type="InterPro" id="IPR036866">
    <property type="entry name" value="RibonucZ/Hydroxyglut_hydro"/>
</dbReference>
<dbReference type="SMART" id="SM00849">
    <property type="entry name" value="Lactamase_B"/>
    <property type="match status" value="1"/>
</dbReference>
<dbReference type="CDD" id="cd06262">
    <property type="entry name" value="metallo-hydrolase-like_MBL-fold"/>
    <property type="match status" value="1"/>
</dbReference>
<dbReference type="RefSeq" id="WP_006875803.1">
    <property type="nucleotide sequence ID" value="NZ_CABIWA010000007.1"/>
</dbReference>
<dbReference type="EMBL" id="NFKP01000020">
    <property type="protein sequence ID" value="OUP68251.1"/>
    <property type="molecule type" value="Genomic_DNA"/>
</dbReference>
<proteinExistence type="predicted"/>
<dbReference type="AlphaFoldDB" id="A0A174NP62"/>
<dbReference type="Proteomes" id="UP000196386">
    <property type="component" value="Unassembled WGS sequence"/>
</dbReference>
<dbReference type="PANTHER" id="PTHR46233">
    <property type="entry name" value="HYDROXYACYLGLUTATHIONE HYDROLASE GLOC"/>
    <property type="match status" value="1"/>
</dbReference>
<name>A0A174NP62_9FIRM</name>
<dbReference type="GeneID" id="72465744"/>
<evidence type="ECO:0000313" key="7">
    <source>
        <dbReference type="EMBL" id="OUP68251.1"/>
    </source>
</evidence>
<evidence type="ECO:0000256" key="4">
    <source>
        <dbReference type="ARBA" id="ARBA00022833"/>
    </source>
</evidence>
<evidence type="ECO:0000313" key="11">
    <source>
        <dbReference type="Proteomes" id="UP000260828"/>
    </source>
</evidence>
<evidence type="ECO:0000256" key="1">
    <source>
        <dbReference type="ARBA" id="ARBA00001947"/>
    </source>
</evidence>
<dbReference type="EMBL" id="QVME01000001">
    <property type="protein sequence ID" value="RGE69592.1"/>
    <property type="molecule type" value="Genomic_DNA"/>
</dbReference>
<evidence type="ECO:0000256" key="2">
    <source>
        <dbReference type="ARBA" id="ARBA00022723"/>
    </source>
</evidence>
<dbReference type="InterPro" id="IPR001279">
    <property type="entry name" value="Metallo-B-lactamas"/>
</dbReference>
<keyword evidence="2" id="KW-0479">Metal-binding</keyword>
<protein>
    <submittedName>
        <fullName evidence="6">Hydroxyacylglutathione hydrolase</fullName>
    </submittedName>
    <submittedName>
        <fullName evidence="8">MBL fold metallo-hydrolase</fullName>
    </submittedName>
</protein>
<reference evidence="8 11" key="4">
    <citation type="submission" date="2018-08" db="EMBL/GenBank/DDBJ databases">
        <title>A genome reference for cultivated species of the human gut microbiota.</title>
        <authorList>
            <person name="Zou Y."/>
            <person name="Xue W."/>
            <person name="Luo G."/>
        </authorList>
    </citation>
    <scope>NUCLEOTIDE SEQUENCE [LARGE SCALE GENOMIC DNA]</scope>
    <source>
        <strain evidence="8 11">TF05-12AC</strain>
    </source>
</reference>
<dbReference type="OrthoDB" id="9802248at2"/>
<keyword evidence="3 6" id="KW-0378">Hydrolase</keyword>
<reference evidence="7" key="3">
    <citation type="journal article" date="2018" name="BMC Genomics">
        <title>Whole genome sequencing and function prediction of 133 gut anaerobes isolated from chicken caecum in pure cultures.</title>
        <authorList>
            <person name="Medvecky M."/>
            <person name="Cejkova D."/>
            <person name="Polansky O."/>
            <person name="Karasova D."/>
            <person name="Kubasova T."/>
            <person name="Cizek A."/>
            <person name="Rychlik I."/>
        </authorList>
    </citation>
    <scope>NUCLEOTIDE SEQUENCE</scope>
    <source>
        <strain evidence="7">An175</strain>
    </source>
</reference>
<reference evidence="10" key="2">
    <citation type="submission" date="2017-04" db="EMBL/GenBank/DDBJ databases">
        <title>Function of individual gut microbiota members based on whole genome sequencing of pure cultures obtained from chicken caecum.</title>
        <authorList>
            <person name="Medvecky M."/>
            <person name="Cejkova D."/>
            <person name="Polansky O."/>
            <person name="Karasova D."/>
            <person name="Kubasova T."/>
            <person name="Cizek A."/>
            <person name="Rychlik I."/>
        </authorList>
    </citation>
    <scope>NUCLEOTIDE SEQUENCE [LARGE SCALE GENOMIC DNA]</scope>
    <source>
        <strain evidence="10">An175</strain>
    </source>
</reference>
<dbReference type="Proteomes" id="UP000260828">
    <property type="component" value="Unassembled WGS sequence"/>
</dbReference>
<dbReference type="PANTHER" id="PTHR46233:SF3">
    <property type="entry name" value="HYDROXYACYLGLUTATHIONE HYDROLASE GLOC"/>
    <property type="match status" value="1"/>
</dbReference>
<evidence type="ECO:0000313" key="10">
    <source>
        <dbReference type="Proteomes" id="UP000196386"/>
    </source>
</evidence>
<feature type="domain" description="Metallo-beta-lactamase" evidence="5">
    <location>
        <begin position="12"/>
        <end position="188"/>
    </location>
</feature>
<evidence type="ECO:0000313" key="9">
    <source>
        <dbReference type="Proteomes" id="UP000095765"/>
    </source>
</evidence>
<sequence>MKIYTMPVGTMGTNCYIAADGDVCAVIDPGFQAEKLISFLRGQKLRPEYILLTHGHYDHIGAVRALRDTFGCKLAIGRGDEEMLADRKKSLAIMRGMTDEDYILTPDERLDEGDRVTVGGMTFEVIDTPGHTAGGVTYRCGDVLFTGDTLFAGDIGRIDLYGGDYEEMMASLQKLSKLEGDYRVLPGHGPETTLARERRSNPYINRKPGYDAFY</sequence>
<dbReference type="Gene3D" id="3.60.15.10">
    <property type="entry name" value="Ribonuclease Z/Hydroxyacylglutathione hydrolase-like"/>
    <property type="match status" value="1"/>
</dbReference>
<dbReference type="GO" id="GO:0046872">
    <property type="term" value="F:metal ion binding"/>
    <property type="evidence" value="ECO:0007669"/>
    <property type="project" value="UniProtKB-KW"/>
</dbReference>
<evidence type="ECO:0000313" key="6">
    <source>
        <dbReference type="EMBL" id="CUP49051.1"/>
    </source>
</evidence>
<evidence type="ECO:0000256" key="3">
    <source>
        <dbReference type="ARBA" id="ARBA00022801"/>
    </source>
</evidence>
<evidence type="ECO:0000313" key="8">
    <source>
        <dbReference type="EMBL" id="RGE69592.1"/>
    </source>
</evidence>
<dbReference type="InterPro" id="IPR051453">
    <property type="entry name" value="MBL_Glyoxalase_II"/>
</dbReference>
<reference evidence="6 9" key="1">
    <citation type="submission" date="2015-09" db="EMBL/GenBank/DDBJ databases">
        <authorList>
            <consortium name="Pathogen Informatics"/>
        </authorList>
    </citation>
    <scope>NUCLEOTIDE SEQUENCE [LARGE SCALE GENOMIC DNA]</scope>
    <source>
        <strain evidence="6 9">2789STDY5834939</strain>
    </source>
</reference>
<dbReference type="Pfam" id="PF00753">
    <property type="entry name" value="Lactamase_B"/>
    <property type="match status" value="1"/>
</dbReference>
<dbReference type="EMBL" id="CZBE01000005">
    <property type="protein sequence ID" value="CUP49051.1"/>
    <property type="molecule type" value="Genomic_DNA"/>
</dbReference>
<dbReference type="SUPFAM" id="SSF56281">
    <property type="entry name" value="Metallo-hydrolase/oxidoreductase"/>
    <property type="match status" value="1"/>
</dbReference>
<organism evidence="6 9">
    <name type="scientific">Anaerotruncus colihominis</name>
    <dbReference type="NCBI Taxonomy" id="169435"/>
    <lineage>
        <taxon>Bacteria</taxon>
        <taxon>Bacillati</taxon>
        <taxon>Bacillota</taxon>
        <taxon>Clostridia</taxon>
        <taxon>Eubacteriales</taxon>
        <taxon>Oscillospiraceae</taxon>
        <taxon>Anaerotruncus</taxon>
    </lineage>
</organism>